<evidence type="ECO:0000256" key="7">
    <source>
        <dbReference type="ARBA" id="ARBA00023136"/>
    </source>
</evidence>
<protein>
    <submittedName>
        <fullName evidence="10">Uncharacterized protein</fullName>
    </submittedName>
</protein>
<reference evidence="10 11" key="1">
    <citation type="submission" date="2022-07" db="EMBL/GenBank/DDBJ databases">
        <title>Genome-wide signatures of adaptation to extreme environments.</title>
        <authorList>
            <person name="Cho C.H."/>
            <person name="Yoon H.S."/>
        </authorList>
    </citation>
    <scope>NUCLEOTIDE SEQUENCE [LARGE SCALE GENOMIC DNA]</scope>
    <source>
        <strain evidence="10 11">DBV 063 E5</strain>
    </source>
</reference>
<evidence type="ECO:0000256" key="6">
    <source>
        <dbReference type="ARBA" id="ARBA00023034"/>
    </source>
</evidence>
<evidence type="ECO:0000313" key="11">
    <source>
        <dbReference type="Proteomes" id="UP001301350"/>
    </source>
</evidence>
<dbReference type="Pfam" id="PF12352">
    <property type="entry name" value="V-SNARE_C"/>
    <property type="match status" value="1"/>
</dbReference>
<feature type="transmembrane region" description="Helical" evidence="9">
    <location>
        <begin position="218"/>
        <end position="236"/>
    </location>
</feature>
<dbReference type="GO" id="GO:0006906">
    <property type="term" value="P:vesicle fusion"/>
    <property type="evidence" value="ECO:0007669"/>
    <property type="project" value="TreeGrafter"/>
</dbReference>
<keyword evidence="7 8" id="KW-0472">Membrane</keyword>
<sequence length="258" mass="28858">MPIETVYRNARKAYLEARAQLNALDADVPAAPAFVSSTEPVPPALLQALQQVPATVAHLTQLCRQLHKAAASVPTAERTVWMSRAAQFAAQVAELETQWNAQQQSVRRWQRAWQERASLLHGAVASDKPPYGAANGDGSTVVVDLSGAPAWEHEVLTRSSMVTDQLLHTGQQVLSSLAQQRHWLKRIRTRMLDVSHQLGVGAGWIRRIQSRDRQDARLVRAMLLLCFSLVLLLWCWRRGWLGWMWSGKRGSTISDMAE</sequence>
<keyword evidence="11" id="KW-1185">Reference proteome</keyword>
<dbReference type="GO" id="GO:0031201">
    <property type="term" value="C:SNARE complex"/>
    <property type="evidence" value="ECO:0007669"/>
    <property type="project" value="TreeGrafter"/>
</dbReference>
<organism evidence="10 11">
    <name type="scientific">Cyanidium caldarium</name>
    <name type="common">Red alga</name>
    <dbReference type="NCBI Taxonomy" id="2771"/>
    <lineage>
        <taxon>Eukaryota</taxon>
        <taxon>Rhodophyta</taxon>
        <taxon>Bangiophyceae</taxon>
        <taxon>Cyanidiales</taxon>
        <taxon>Cyanidiaceae</taxon>
        <taxon>Cyanidium</taxon>
    </lineage>
</organism>
<dbReference type="PANTHER" id="PTHR21230">
    <property type="entry name" value="VESICLE TRANSPORT V-SNARE PROTEIN VTI1-RELATED"/>
    <property type="match status" value="1"/>
</dbReference>
<evidence type="ECO:0000256" key="5">
    <source>
        <dbReference type="ARBA" id="ARBA00022989"/>
    </source>
</evidence>
<dbReference type="GO" id="GO:0015031">
    <property type="term" value="P:protein transport"/>
    <property type="evidence" value="ECO:0007669"/>
    <property type="project" value="UniProtKB-KW"/>
</dbReference>
<keyword evidence="6" id="KW-0333">Golgi apparatus</keyword>
<keyword evidence="2 8" id="KW-0813">Transport</keyword>
<comment type="caution">
    <text evidence="10">The sequence shown here is derived from an EMBL/GenBank/DDBJ whole genome shotgun (WGS) entry which is preliminary data.</text>
</comment>
<evidence type="ECO:0000313" key="10">
    <source>
        <dbReference type="EMBL" id="KAK4535763.1"/>
    </source>
</evidence>
<comment type="subcellular location">
    <subcellularLocation>
        <location evidence="1">Golgi apparatus membrane</location>
        <topology evidence="1">Single-pass type IV membrane protein</topology>
    </subcellularLocation>
</comment>
<dbReference type="EMBL" id="JANCYW010000006">
    <property type="protein sequence ID" value="KAK4535763.1"/>
    <property type="molecule type" value="Genomic_DNA"/>
</dbReference>
<evidence type="ECO:0000256" key="2">
    <source>
        <dbReference type="ARBA" id="ARBA00022448"/>
    </source>
</evidence>
<dbReference type="GO" id="GO:0000149">
    <property type="term" value="F:SNARE binding"/>
    <property type="evidence" value="ECO:0007669"/>
    <property type="project" value="TreeGrafter"/>
</dbReference>
<dbReference type="AlphaFoldDB" id="A0AAV9IUK1"/>
<evidence type="ECO:0000256" key="9">
    <source>
        <dbReference type="SAM" id="Phobius"/>
    </source>
</evidence>
<proteinExistence type="predicted"/>
<dbReference type="GO" id="GO:0000139">
    <property type="term" value="C:Golgi membrane"/>
    <property type="evidence" value="ECO:0007669"/>
    <property type="project" value="UniProtKB-SubCell"/>
</dbReference>
<dbReference type="Proteomes" id="UP001301350">
    <property type="component" value="Unassembled WGS sequence"/>
</dbReference>
<keyword evidence="3 9" id="KW-0812">Transmembrane</keyword>
<keyword evidence="5 9" id="KW-1133">Transmembrane helix</keyword>
<evidence type="ECO:0000256" key="8">
    <source>
        <dbReference type="PIRNR" id="PIRNR028865"/>
    </source>
</evidence>
<dbReference type="GO" id="GO:0005484">
    <property type="term" value="F:SNAP receptor activity"/>
    <property type="evidence" value="ECO:0007669"/>
    <property type="project" value="InterPro"/>
</dbReference>
<evidence type="ECO:0000256" key="3">
    <source>
        <dbReference type="ARBA" id="ARBA00022692"/>
    </source>
</evidence>
<dbReference type="GO" id="GO:0012507">
    <property type="term" value="C:ER to Golgi transport vesicle membrane"/>
    <property type="evidence" value="ECO:0007669"/>
    <property type="project" value="TreeGrafter"/>
</dbReference>
<dbReference type="GO" id="GO:0031902">
    <property type="term" value="C:late endosome membrane"/>
    <property type="evidence" value="ECO:0007669"/>
    <property type="project" value="TreeGrafter"/>
</dbReference>
<accession>A0AAV9IUK1</accession>
<dbReference type="InterPro" id="IPR027027">
    <property type="entry name" value="GOSR2/Membrin/Bos1"/>
</dbReference>
<gene>
    <name evidence="10" type="ORF">CDCA_CDCA06G1788</name>
</gene>
<keyword evidence="4 8" id="KW-0653">Protein transport</keyword>
<dbReference type="GO" id="GO:0005789">
    <property type="term" value="C:endoplasmic reticulum membrane"/>
    <property type="evidence" value="ECO:0007669"/>
    <property type="project" value="TreeGrafter"/>
</dbReference>
<evidence type="ECO:0000256" key="4">
    <source>
        <dbReference type="ARBA" id="ARBA00022927"/>
    </source>
</evidence>
<dbReference type="PANTHER" id="PTHR21230:SF1">
    <property type="entry name" value="GOLGI SNAP RECEPTOR COMPLEX MEMBER 2"/>
    <property type="match status" value="1"/>
</dbReference>
<name>A0AAV9IUK1_CYACA</name>
<dbReference type="PIRSF" id="PIRSF028865">
    <property type="entry name" value="Membrin-2"/>
    <property type="match status" value="1"/>
</dbReference>
<evidence type="ECO:0000256" key="1">
    <source>
        <dbReference type="ARBA" id="ARBA00004409"/>
    </source>
</evidence>